<dbReference type="Gene3D" id="3.40.50.300">
    <property type="entry name" value="P-loop containing nucleotide triphosphate hydrolases"/>
    <property type="match status" value="1"/>
</dbReference>
<dbReference type="OrthoDB" id="9258at10239"/>
<proteinExistence type="predicted"/>
<dbReference type="InterPro" id="IPR027417">
    <property type="entry name" value="P-loop_NTPase"/>
</dbReference>
<gene>
    <name evidence="1" type="ORF">AaV_165</name>
</gene>
<dbReference type="InterPro" id="IPR006758">
    <property type="entry name" value="A32L"/>
</dbReference>
<dbReference type="Pfam" id="PF04665">
    <property type="entry name" value="Pox_A32"/>
    <property type="match status" value="1"/>
</dbReference>
<sequence length="276" mass="32065">MKLQLKKFDMGSIAPDSVVVMIGKRNTGKSFLTKDLLSFHTQIPVGTVVSATEAANSFYSEMVPPVFIHNEYSEDIVQKVLIRQEKLIKKQKLNGYSSVNPNAFVIFDDCLYDSTWTKSKYVRSLFMNGRHFKILFIITMQYALGIPPNLRTNIDYVFILRENIIQNRKRLFECFAGMFPSFDAFCSIMDQCTNNYECLVIDNTSKSNKIEDCVFWYKANPHPPFKLCSQASWDFSNKNYKPPAIDEDDDEMWDPNQFKTKTNKPKINVSKYNEFF</sequence>
<dbReference type="RefSeq" id="YP_009052240.1">
    <property type="nucleotide sequence ID" value="NC_024697.1"/>
</dbReference>
<protein>
    <submittedName>
        <fullName evidence="1">Putative A32 virion packaging ATPase</fullName>
    </submittedName>
</protein>
<dbReference type="KEGG" id="vg:20041597"/>
<reference evidence="1 2" key="1">
    <citation type="journal article" date="2014" name="Virology">
        <title>Genome of brown tide virus (AaV), the little giant of the Megaviridae, elucidates NCLDV genome expansion and host-virus coevolution.</title>
        <authorList>
            <person name="Moniruzzaman M."/>
            <person name="LeCleir G.R."/>
            <person name="Brown C.M."/>
            <person name="Gobler C.J."/>
            <person name="Bidle K.D."/>
            <person name="Wilson W.H."/>
            <person name="Wilhelm S.W."/>
        </authorList>
    </citation>
    <scope>NUCLEOTIDE SEQUENCE [LARGE SCALE GENOMIC DNA]</scope>
    <source>
        <strain evidence="1">BtV-01</strain>
    </source>
</reference>
<keyword evidence="2" id="KW-1185">Reference proteome</keyword>
<name>A0A076FHC7_9VIRU</name>
<evidence type="ECO:0000313" key="2">
    <source>
        <dbReference type="Proteomes" id="UP000028667"/>
    </source>
</evidence>
<dbReference type="GeneID" id="20041597"/>
<dbReference type="EMBL" id="KJ645900">
    <property type="protein sequence ID" value="AII17172.1"/>
    <property type="molecule type" value="Genomic_DNA"/>
</dbReference>
<accession>A0A076FHC7</accession>
<organism evidence="1 2">
    <name type="scientific">Aureococcus anophagefferens virus</name>
    <dbReference type="NCBI Taxonomy" id="1474867"/>
    <lineage>
        <taxon>Viruses</taxon>
        <taxon>Varidnaviria</taxon>
        <taxon>Bamfordvirae</taxon>
        <taxon>Nucleocytoviricota</taxon>
        <taxon>Megaviricetes</taxon>
        <taxon>Imitervirales</taxon>
        <taxon>Schizomimiviridae</taxon>
        <taxon>Kratosvirus</taxon>
        <taxon>Kratosvirus quantuckense</taxon>
    </lineage>
</organism>
<evidence type="ECO:0000313" key="1">
    <source>
        <dbReference type="EMBL" id="AII17172.1"/>
    </source>
</evidence>
<dbReference type="Proteomes" id="UP000028667">
    <property type="component" value="Segment"/>
</dbReference>